<dbReference type="Ensembl" id="ENSXMAT00000042604.1">
    <property type="protein sequence ID" value="ENSXMAP00000035179.1"/>
    <property type="gene ID" value="ENSXMAG00000027297.1"/>
</dbReference>
<accession>A0A3B5QVB3</accession>
<dbReference type="Pfam" id="PF25683">
    <property type="entry name" value="URGCP_GTPase"/>
    <property type="match status" value="1"/>
</dbReference>
<comment type="similarity">
    <text evidence="1">Belongs to the TRAFAC class dynamin-like GTPase superfamily. Very large inducible GTPase (VLIG) family.</text>
</comment>
<dbReference type="GeneTree" id="ENSGT00940000154390"/>
<dbReference type="PROSITE" id="PS51717">
    <property type="entry name" value="G_VLIG"/>
    <property type="match status" value="1"/>
</dbReference>
<dbReference type="InterPro" id="IPR052986">
    <property type="entry name" value="VLIG_GTPase"/>
</dbReference>
<protein>
    <submittedName>
        <fullName evidence="3">Si:dkey-85k7.12</fullName>
    </submittedName>
</protein>
<evidence type="ECO:0000313" key="3">
    <source>
        <dbReference type="Ensembl" id="ENSXMAP00000035179.1"/>
    </source>
</evidence>
<dbReference type="InterPro" id="IPR030383">
    <property type="entry name" value="G_VLIG_dom"/>
</dbReference>
<dbReference type="Gene3D" id="3.40.50.300">
    <property type="entry name" value="P-loop containing nucleotide triphosphate hydrolases"/>
    <property type="match status" value="1"/>
</dbReference>
<name>A0A3B5QVB3_XIPMA</name>
<reference evidence="4" key="2">
    <citation type="journal article" date="2013" name="Nat. Genet.">
        <title>The genome of the platyfish, Xiphophorus maculatus, provides insights into evolutionary adaptation and several complex traits.</title>
        <authorList>
            <person name="Schartl M."/>
            <person name="Walter R.B."/>
            <person name="Shen Y."/>
            <person name="Garcia T."/>
            <person name="Catchen J."/>
            <person name="Amores A."/>
            <person name="Braasch I."/>
            <person name="Chalopin D."/>
            <person name="Volff J.N."/>
            <person name="Lesch K.P."/>
            <person name="Bisazza A."/>
            <person name="Minx P."/>
            <person name="Hillier L."/>
            <person name="Wilson R.K."/>
            <person name="Fuerstenberg S."/>
            <person name="Boore J."/>
            <person name="Searle S."/>
            <person name="Postlethwait J.H."/>
            <person name="Warren W.C."/>
        </authorList>
    </citation>
    <scope>NUCLEOTIDE SEQUENCE [LARGE SCALE GENOMIC DNA]</scope>
    <source>
        <strain evidence="4">JP 163 A</strain>
    </source>
</reference>
<reference evidence="4" key="1">
    <citation type="submission" date="2012-01" db="EMBL/GenBank/DDBJ databases">
        <authorList>
            <person name="Walter R."/>
            <person name="Schartl M."/>
            <person name="Warren W."/>
        </authorList>
    </citation>
    <scope>NUCLEOTIDE SEQUENCE [LARGE SCALE GENOMIC DNA]</scope>
    <source>
        <strain evidence="4">JP 163 A</strain>
    </source>
</reference>
<dbReference type="PANTHER" id="PTHR14819:SF9">
    <property type="entry name" value="UP-REGULATOR OF CELL PROLIFERATION-LIKE"/>
    <property type="match status" value="1"/>
</dbReference>
<dbReference type="Proteomes" id="UP000002852">
    <property type="component" value="Unassembled WGS sequence"/>
</dbReference>
<keyword evidence="4" id="KW-1185">Reference proteome</keyword>
<evidence type="ECO:0000259" key="2">
    <source>
        <dbReference type="PROSITE" id="PS51717"/>
    </source>
</evidence>
<evidence type="ECO:0000313" key="4">
    <source>
        <dbReference type="Proteomes" id="UP000002852"/>
    </source>
</evidence>
<dbReference type="Pfam" id="PF25974">
    <property type="entry name" value="URGCP_9th"/>
    <property type="match status" value="1"/>
</dbReference>
<sequence length="1336" mass="153652">MMVNVTARNVKFTSGCDLVCKDAVGTAKLDLRNLLNIPDTDDTLNPLDLITALFLCSDGFVQQELALKLSMCQFSVPLLLPNCDTQQCTLMLWAMRDIVKRYRPPALSESKGFIEERIVNSELPMISFVRLGECSLSKSEILNKLLSNSQQYHDTFVHRDMECGDSPRRISNGLTEMTWYLPCGNKNIDIFSEPVAIANLRGDIASFETQFSFLCQTSAAVFVFFESEHSGLEFLTQQNCKAQIFLVGNVRSKTFSLDALEEVATKLCLTNNNIILKTKSMNDADFVKCLRKTVNDVVHSQHIKISVENMVSVAHELGVLVEEDAPDCQAGKINADAITAEIENIPQYKEEHLPLQGQIWRELTCLEKEEFRLQKRCYFLKWMQMNLDNLSRIKLSGLRELYKEKSKDSENKEEIKEIDRQLSSSSLGVEHFFREMGQIYEASLYLPETDPSRQQLQHLPKLCAQLLLDGFPLELVDGDASNIPLRWVSDVLSQLNDLVSPKNKILVVTVLGVQSTGKSTLLNTMFGVQFAVSSGRCTRGAFMLLIKVNEDFKKVLNCDFMMIIDTEGLKSPELAQLDNSHEHDNELATLVVGLSDITIINIAMENSTEMKDILQIVVHAFLRMKEVGKKPQCQFVHQNVSDVSAHEKNLRDRKLLLEQLNEMTQAAAKMEKKEEYKSFTDVMEYNPDTGNCYIPGLWNGNPPMAPVNAGYSETVYELKKNIIQQLGKCESTSNNILEFTEWITSLWNAVKHENFIFSFRNSLVADAYMRLCTEYNQWEWEFKKEMYKWVTTAETRISNFGTAAAKSEISDMNEFIIVLKSEATTELTKWETKLLENLKNYFEQSEGHVYLVEGYREDFANSTKSLRREIENSVVNQVIAAVDIRRGMAELDKIKENHTKKLENQVHQLIEKCRRKSIQMTEEELDDEFAKIWSETENELSFSKLSVKDISSSVLHHLAANLSMKGDACTQFVTEKIEKKTNYHDTYTEEILHIIDEMLKMKTVNTNVDFEVSLKQHICGFAAREFQTMHEHFLHENDPATCFDQNKEKFCADFKDVFQKKDQCEKKAQEFTDKCLKPAVEDYVNRSLGPDIIDEMLTNQKFSTRIFFQYSILLDLLLKDKFERYLRFILSYEKYVKDWILNEMLEHFSNEATTNMGHSLTKIFKKKQFFEKLQSLHLKPQNELFTKLIGCGRQCPFCKSPCEAGGKEHTEHWASLHRPTGLGSYRFVSSSKLVTNICSSLVITDRNFRCHETNYTSHPYKLYKKIFRAWKIVPDVSLEASNYWKYVMTKYNDDFAKAYKAKSAKIPEAWKNVTYKQAAESLKESFSINYNTCSVV</sequence>
<dbReference type="PANTHER" id="PTHR14819">
    <property type="entry name" value="GTP-BINDING"/>
    <property type="match status" value="1"/>
</dbReference>
<dbReference type="InParanoid" id="A0A3B5QVB3"/>
<feature type="domain" description="VLIG-type G" evidence="2">
    <location>
        <begin position="502"/>
        <end position="747"/>
    </location>
</feature>
<reference evidence="3" key="3">
    <citation type="submission" date="2025-08" db="UniProtKB">
        <authorList>
            <consortium name="Ensembl"/>
        </authorList>
    </citation>
    <scope>IDENTIFICATION</scope>
    <source>
        <strain evidence="3">JP 163 A</strain>
    </source>
</reference>
<dbReference type="InterPro" id="IPR057365">
    <property type="entry name" value="URGCP"/>
</dbReference>
<dbReference type="GO" id="GO:0005525">
    <property type="term" value="F:GTP binding"/>
    <property type="evidence" value="ECO:0007669"/>
    <property type="project" value="InterPro"/>
</dbReference>
<proteinExistence type="inferred from homology"/>
<dbReference type="InterPro" id="IPR058641">
    <property type="entry name" value="GVIN1_dom"/>
</dbReference>
<dbReference type="InterPro" id="IPR027417">
    <property type="entry name" value="P-loop_NTPase"/>
</dbReference>
<dbReference type="OMA" id="LHITHEF"/>
<dbReference type="Pfam" id="PF25496">
    <property type="entry name" value="URGCP"/>
    <property type="match status" value="1"/>
</dbReference>
<organism evidence="3 4">
    <name type="scientific">Xiphophorus maculatus</name>
    <name type="common">Southern platyfish</name>
    <name type="synonym">Platypoecilus maculatus</name>
    <dbReference type="NCBI Taxonomy" id="8083"/>
    <lineage>
        <taxon>Eukaryota</taxon>
        <taxon>Metazoa</taxon>
        <taxon>Chordata</taxon>
        <taxon>Craniata</taxon>
        <taxon>Vertebrata</taxon>
        <taxon>Euteleostomi</taxon>
        <taxon>Actinopterygii</taxon>
        <taxon>Neopterygii</taxon>
        <taxon>Teleostei</taxon>
        <taxon>Neoteleostei</taxon>
        <taxon>Acanthomorphata</taxon>
        <taxon>Ovalentaria</taxon>
        <taxon>Atherinomorphae</taxon>
        <taxon>Cyprinodontiformes</taxon>
        <taxon>Poeciliidae</taxon>
        <taxon>Poeciliinae</taxon>
        <taxon>Xiphophorus</taxon>
    </lineage>
</organism>
<evidence type="ECO:0000256" key="1">
    <source>
        <dbReference type="ARBA" id="ARBA00006828"/>
    </source>
</evidence>
<reference evidence="3" key="4">
    <citation type="submission" date="2025-09" db="UniProtKB">
        <authorList>
            <consortium name="Ensembl"/>
        </authorList>
    </citation>
    <scope>IDENTIFICATION</scope>
    <source>
        <strain evidence="3">JP 163 A</strain>
    </source>
</reference>
<dbReference type="SUPFAM" id="SSF52540">
    <property type="entry name" value="P-loop containing nucleoside triphosphate hydrolases"/>
    <property type="match status" value="1"/>
</dbReference>